<dbReference type="RefSeq" id="WP_145072466.1">
    <property type="nucleotide sequence ID" value="NZ_JACIIY010000002.1"/>
</dbReference>
<evidence type="ECO:0000313" key="2">
    <source>
        <dbReference type="Proteomes" id="UP000316624"/>
    </source>
</evidence>
<organism evidence="1 2">
    <name type="scientific">Sphingobium wenxiniae (strain DSM 21828 / CGMCC 1.7748 / JZ-1)</name>
    <dbReference type="NCBI Taxonomy" id="595605"/>
    <lineage>
        <taxon>Bacteria</taxon>
        <taxon>Pseudomonadati</taxon>
        <taxon>Pseudomonadota</taxon>
        <taxon>Alphaproteobacteria</taxon>
        <taxon>Sphingomonadales</taxon>
        <taxon>Sphingomonadaceae</taxon>
        <taxon>Sphingobium</taxon>
    </lineage>
</organism>
<dbReference type="Proteomes" id="UP000316624">
    <property type="component" value="Unassembled WGS sequence"/>
</dbReference>
<name>A0A562KIR8_SPHWJ</name>
<keyword evidence="2" id="KW-1185">Reference proteome</keyword>
<gene>
    <name evidence="1" type="ORF">IQ35_01537</name>
</gene>
<accession>A0A562KIR8</accession>
<proteinExistence type="predicted"/>
<sequence length="80" mass="8682">MSISDKLMGASYPAVTIEKWTGLDGWPYLRVFLMTGPHDEPVPEGREYQTRAEAVAAAETFGAALLPAGFQIVHMTDGRG</sequence>
<dbReference type="AlphaFoldDB" id="A0A562KIR8"/>
<evidence type="ECO:0000313" key="1">
    <source>
        <dbReference type="EMBL" id="TWH95281.1"/>
    </source>
</evidence>
<reference evidence="1 2" key="1">
    <citation type="journal article" date="2015" name="Stand. Genomic Sci.">
        <title>Genomic Encyclopedia of Bacterial and Archaeal Type Strains, Phase III: the genomes of soil and plant-associated and newly described type strains.</title>
        <authorList>
            <person name="Whitman W.B."/>
            <person name="Woyke T."/>
            <person name="Klenk H.P."/>
            <person name="Zhou Y."/>
            <person name="Lilburn T.G."/>
            <person name="Beck B.J."/>
            <person name="De Vos P."/>
            <person name="Vandamme P."/>
            <person name="Eisen J.A."/>
            <person name="Garrity G."/>
            <person name="Hugenholtz P."/>
            <person name="Kyrpides N.C."/>
        </authorList>
    </citation>
    <scope>NUCLEOTIDE SEQUENCE [LARGE SCALE GENOMIC DNA]</scope>
    <source>
        <strain evidence="1 2">CGMCC 1.7748</strain>
    </source>
</reference>
<protein>
    <submittedName>
        <fullName evidence="1">Uncharacterized protein</fullName>
    </submittedName>
</protein>
<dbReference type="EMBL" id="VLKK01000004">
    <property type="protein sequence ID" value="TWH95281.1"/>
    <property type="molecule type" value="Genomic_DNA"/>
</dbReference>
<comment type="caution">
    <text evidence="1">The sequence shown here is derived from an EMBL/GenBank/DDBJ whole genome shotgun (WGS) entry which is preliminary data.</text>
</comment>